<dbReference type="Proteomes" id="UP001178288">
    <property type="component" value="Chromosome"/>
</dbReference>
<feature type="domain" description="Cell envelope-related transcriptional attenuator" evidence="12">
    <location>
        <begin position="87"/>
        <end position="230"/>
    </location>
</feature>
<evidence type="ECO:0000256" key="1">
    <source>
        <dbReference type="ARBA" id="ARBA00004401"/>
    </source>
</evidence>
<evidence type="ECO:0000256" key="5">
    <source>
        <dbReference type="ARBA" id="ARBA00022968"/>
    </source>
</evidence>
<keyword evidence="14" id="KW-1185">Reference proteome</keyword>
<keyword evidence="6" id="KW-1133">Transmembrane helix</keyword>
<evidence type="ECO:0000256" key="7">
    <source>
        <dbReference type="ARBA" id="ARBA00023015"/>
    </source>
</evidence>
<organism evidence="13 14">
    <name type="scientific">Neobacillus novalis</name>
    <dbReference type="NCBI Taxonomy" id="220687"/>
    <lineage>
        <taxon>Bacteria</taxon>
        <taxon>Bacillati</taxon>
        <taxon>Bacillota</taxon>
        <taxon>Bacilli</taxon>
        <taxon>Bacillales</taxon>
        <taxon>Bacillaceae</taxon>
        <taxon>Neobacillus</taxon>
    </lineage>
</organism>
<evidence type="ECO:0000256" key="9">
    <source>
        <dbReference type="ARBA" id="ARBA00023163"/>
    </source>
</evidence>
<proteinExistence type="inferred from homology"/>
<evidence type="ECO:0000313" key="14">
    <source>
        <dbReference type="Proteomes" id="UP001178288"/>
    </source>
</evidence>
<protein>
    <recommendedName>
        <fullName evidence="11">Regulatory protein MsrR</fullName>
    </recommendedName>
</protein>
<dbReference type="Pfam" id="PF03816">
    <property type="entry name" value="LytR_cpsA_psr"/>
    <property type="match status" value="1"/>
</dbReference>
<keyword evidence="4" id="KW-0812">Transmembrane</keyword>
<sequence length="314" mass="35577">MRADKHKHTKKKRRWTSILLVCLLLIGAVAGYAYFQFKQGVNQSLKKINNDNKQANEAYTFEGKKDQYGDTNILLLGSDARGKEKARADTIMIAHYNEDKGTFKLTSIMRDSYVAIPGHGKHKINSAFARGGPELMRKTIKQNFDIDLQYYAIVDFDGFVQLIDEAFPNGVEINVEKKMEKNIYMTIEPGLQRLNGTQMLGYVRFRHDAIGDFGRVERQQKAVKAIREQLSGFQTITKLPKLIGVLSPYVNTNMDTADALFMGKDFLSSNRGTMATLRIPVENSFTEPRIQGEGAVLDIDVEKNKEALHQFITQ</sequence>
<evidence type="ECO:0000256" key="10">
    <source>
        <dbReference type="ARBA" id="ARBA00037178"/>
    </source>
</evidence>
<keyword evidence="8" id="KW-0472">Membrane</keyword>
<gene>
    <name evidence="13" type="ORF">QNH39_07640</name>
</gene>
<evidence type="ECO:0000259" key="12">
    <source>
        <dbReference type="Pfam" id="PF03816"/>
    </source>
</evidence>
<evidence type="ECO:0000313" key="13">
    <source>
        <dbReference type="EMBL" id="WHY87694.1"/>
    </source>
</evidence>
<reference evidence="13" key="1">
    <citation type="submission" date="2023-05" db="EMBL/GenBank/DDBJ databases">
        <title>Comparative genomics of Bacillaceae isolates and their secondary metabolite potential.</title>
        <authorList>
            <person name="Song L."/>
            <person name="Nielsen L.J."/>
            <person name="Mohite O."/>
            <person name="Xu X."/>
            <person name="Weber T."/>
            <person name="Kovacs A.T."/>
        </authorList>
    </citation>
    <scope>NUCLEOTIDE SEQUENCE</scope>
    <source>
        <strain evidence="13">XLM17</strain>
    </source>
</reference>
<evidence type="ECO:0000256" key="6">
    <source>
        <dbReference type="ARBA" id="ARBA00022989"/>
    </source>
</evidence>
<dbReference type="RefSeq" id="WP_066084211.1">
    <property type="nucleotide sequence ID" value="NZ_CP126114.1"/>
</dbReference>
<dbReference type="PANTHER" id="PTHR33392:SF8">
    <property type="entry name" value="REGULATORY PROTEIN MSRR"/>
    <property type="match status" value="1"/>
</dbReference>
<keyword evidence="5" id="KW-0735">Signal-anchor</keyword>
<dbReference type="EMBL" id="CP126114">
    <property type="protein sequence ID" value="WHY87694.1"/>
    <property type="molecule type" value="Genomic_DNA"/>
</dbReference>
<comment type="similarity">
    <text evidence="2">Belongs to the LytR/CpsA/Psr (LCP) family.</text>
</comment>
<dbReference type="KEGG" id="nnv:QNH39_07640"/>
<keyword evidence="7" id="KW-0805">Transcription regulation</keyword>
<dbReference type="GO" id="GO:0005886">
    <property type="term" value="C:plasma membrane"/>
    <property type="evidence" value="ECO:0007669"/>
    <property type="project" value="UniProtKB-SubCell"/>
</dbReference>
<dbReference type="AlphaFoldDB" id="A0AA95MP74"/>
<comment type="function">
    <text evidence="10">Involved in SarA attenuation. Affects resistance to oxacillin and teicoplanin, as well as the synthesis of virulence factors.</text>
</comment>
<name>A0AA95MP74_9BACI</name>
<evidence type="ECO:0000256" key="3">
    <source>
        <dbReference type="ARBA" id="ARBA00022475"/>
    </source>
</evidence>
<accession>A0AA95MP74</accession>
<evidence type="ECO:0000256" key="8">
    <source>
        <dbReference type="ARBA" id="ARBA00023136"/>
    </source>
</evidence>
<dbReference type="PANTHER" id="PTHR33392">
    <property type="entry name" value="POLYISOPRENYL-TEICHOIC ACID--PEPTIDOGLYCAN TEICHOIC ACID TRANSFERASE TAGU"/>
    <property type="match status" value="1"/>
</dbReference>
<dbReference type="InterPro" id="IPR050922">
    <property type="entry name" value="LytR/CpsA/Psr_CW_biosynth"/>
</dbReference>
<dbReference type="NCBIfam" id="TIGR00350">
    <property type="entry name" value="lytR_cpsA_psr"/>
    <property type="match status" value="1"/>
</dbReference>
<keyword evidence="9" id="KW-0804">Transcription</keyword>
<evidence type="ECO:0000256" key="11">
    <source>
        <dbReference type="ARBA" id="ARBA00040752"/>
    </source>
</evidence>
<evidence type="ECO:0000256" key="4">
    <source>
        <dbReference type="ARBA" id="ARBA00022692"/>
    </source>
</evidence>
<evidence type="ECO:0000256" key="2">
    <source>
        <dbReference type="ARBA" id="ARBA00006068"/>
    </source>
</evidence>
<dbReference type="GO" id="GO:0071555">
    <property type="term" value="P:cell wall organization"/>
    <property type="evidence" value="ECO:0007669"/>
    <property type="project" value="UniProtKB-KW"/>
</dbReference>
<keyword evidence="3" id="KW-1003">Cell membrane</keyword>
<dbReference type="Gene3D" id="3.40.630.190">
    <property type="entry name" value="LCP protein"/>
    <property type="match status" value="1"/>
</dbReference>
<comment type="subcellular location">
    <subcellularLocation>
        <location evidence="1">Cell membrane</location>
        <topology evidence="1">Single-pass type II membrane protein</topology>
    </subcellularLocation>
</comment>
<dbReference type="InterPro" id="IPR004474">
    <property type="entry name" value="LytR_CpsA_psr"/>
</dbReference>